<dbReference type="Proteomes" id="UP000499080">
    <property type="component" value="Unassembled WGS sequence"/>
</dbReference>
<sequence length="67" mass="7852">MFVQRRLYEKRKSTYHQQSTKKRKAGICVGISIRQNSVLEQFYIGRSTSIRLGLILKAHHCAKARNF</sequence>
<comment type="caution">
    <text evidence="4">The sequence shown here is derived from an EMBL/GenBank/DDBJ whole genome shotgun (WGS) entry which is preliminary data.</text>
</comment>
<dbReference type="EMBL" id="BGPR01060964">
    <property type="protein sequence ID" value="GBO36715.1"/>
    <property type="molecule type" value="Genomic_DNA"/>
</dbReference>
<evidence type="ECO:0000313" key="3">
    <source>
        <dbReference type="EMBL" id="GBO36732.1"/>
    </source>
</evidence>
<gene>
    <name evidence="1" type="ORF">AVEN_179532_1</name>
    <name evidence="2" type="ORF">AVEN_200471_1</name>
    <name evidence="4" type="ORF">AVEN_214319_1</name>
    <name evidence="3" type="ORF">AVEN_54241_1</name>
</gene>
<keyword evidence="5" id="KW-1185">Reference proteome</keyword>
<accession>A0A4Y2WJG2</accession>
<proteinExistence type="predicted"/>
<evidence type="ECO:0000313" key="2">
    <source>
        <dbReference type="EMBL" id="GBO36715.1"/>
    </source>
</evidence>
<dbReference type="EMBL" id="BGPR01060977">
    <property type="protein sequence ID" value="GBO36732.1"/>
    <property type="molecule type" value="Genomic_DNA"/>
</dbReference>
<name>A0A4Y2WJG2_ARAVE</name>
<organism evidence="4 5">
    <name type="scientific">Araneus ventricosus</name>
    <name type="common">Orbweaver spider</name>
    <name type="synonym">Epeira ventricosa</name>
    <dbReference type="NCBI Taxonomy" id="182803"/>
    <lineage>
        <taxon>Eukaryota</taxon>
        <taxon>Metazoa</taxon>
        <taxon>Ecdysozoa</taxon>
        <taxon>Arthropoda</taxon>
        <taxon>Chelicerata</taxon>
        <taxon>Arachnida</taxon>
        <taxon>Araneae</taxon>
        <taxon>Araneomorphae</taxon>
        <taxon>Entelegynae</taxon>
        <taxon>Araneoidea</taxon>
        <taxon>Araneidae</taxon>
        <taxon>Araneus</taxon>
    </lineage>
</organism>
<protein>
    <submittedName>
        <fullName evidence="4">Uncharacterized protein</fullName>
    </submittedName>
</protein>
<dbReference type="EMBL" id="BGPR01060982">
    <property type="protein sequence ID" value="GBO36734.1"/>
    <property type="molecule type" value="Genomic_DNA"/>
</dbReference>
<dbReference type="EMBL" id="BGPR01060962">
    <property type="protein sequence ID" value="GBO36713.1"/>
    <property type="molecule type" value="Genomic_DNA"/>
</dbReference>
<evidence type="ECO:0000313" key="4">
    <source>
        <dbReference type="EMBL" id="GBO36734.1"/>
    </source>
</evidence>
<reference evidence="4 5" key="1">
    <citation type="journal article" date="2019" name="Sci. Rep.">
        <title>Orb-weaving spider Araneus ventricosus genome elucidates the spidroin gene catalogue.</title>
        <authorList>
            <person name="Kono N."/>
            <person name="Nakamura H."/>
            <person name="Ohtoshi R."/>
            <person name="Moran D.A.P."/>
            <person name="Shinohara A."/>
            <person name="Yoshida Y."/>
            <person name="Fujiwara M."/>
            <person name="Mori M."/>
            <person name="Tomita M."/>
            <person name="Arakawa K."/>
        </authorList>
    </citation>
    <scope>NUCLEOTIDE SEQUENCE [LARGE SCALE GENOMIC DNA]</scope>
</reference>
<evidence type="ECO:0000313" key="5">
    <source>
        <dbReference type="Proteomes" id="UP000499080"/>
    </source>
</evidence>
<dbReference type="AlphaFoldDB" id="A0A4Y2WJG2"/>
<evidence type="ECO:0000313" key="1">
    <source>
        <dbReference type="EMBL" id="GBO36713.1"/>
    </source>
</evidence>